<sequence length="101" mass="11269">MLEAAPKDLSLDETIDLAGQAADFRLQREIPSPLEYAQAELMKHDIPLKDVLIGSRDLYNYGQKLMEAQGAVSTDYGVLLSGDGMTVEQCITRPDQHMEMR</sequence>
<protein>
    <submittedName>
        <fullName evidence="1">Uncharacterized protein</fullName>
    </submittedName>
</protein>
<organism evidence="1">
    <name type="scientific">bioreactor metagenome</name>
    <dbReference type="NCBI Taxonomy" id="1076179"/>
    <lineage>
        <taxon>unclassified sequences</taxon>
        <taxon>metagenomes</taxon>
        <taxon>ecological metagenomes</taxon>
    </lineage>
</organism>
<evidence type="ECO:0000313" key="1">
    <source>
        <dbReference type="EMBL" id="MPM53915.1"/>
    </source>
</evidence>
<reference evidence="1" key="1">
    <citation type="submission" date="2019-08" db="EMBL/GenBank/DDBJ databases">
        <authorList>
            <person name="Kucharzyk K."/>
            <person name="Murdoch R.W."/>
            <person name="Higgins S."/>
            <person name="Loffler F."/>
        </authorList>
    </citation>
    <scope>NUCLEOTIDE SEQUENCE</scope>
</reference>
<dbReference type="EMBL" id="VSSQ01014560">
    <property type="protein sequence ID" value="MPM53915.1"/>
    <property type="molecule type" value="Genomic_DNA"/>
</dbReference>
<name>A0A645AL16_9ZZZZ</name>
<accession>A0A645AL16</accession>
<dbReference type="AlphaFoldDB" id="A0A645AL16"/>
<gene>
    <name evidence="1" type="ORF">SDC9_100685</name>
</gene>
<proteinExistence type="predicted"/>
<comment type="caution">
    <text evidence="1">The sequence shown here is derived from an EMBL/GenBank/DDBJ whole genome shotgun (WGS) entry which is preliminary data.</text>
</comment>